<accession>A0A4R8UG45</accession>
<dbReference type="InterPro" id="IPR049804">
    <property type="entry name" value="Choice_anch_L"/>
</dbReference>
<sequence length="2928" mass="291672">MGPRGRLSPPSGLHKSAPSPDDLVVPHVEVPVSARHAFLPEPRTRRSRRDRGRKQLQRASVILVALALVGSLLAPAPAYAVDDTSIAGAVRDPGGDGVADATVEFFDATGDGSASVQSVVTAADGSYAVSGLPIGTYRLRASADPAVFMPRWYTGYLTFATATDLALADGNQLTAIDVYLTDATDSIEGVVRDPGGTGVANATVEFFDAAGDGSSPVTSVVSAADGSYSVSSLPFGTYRVRASADAAVFMPRWYTGYLTFDTATDLALVDGTHLSAIDVYLTDATDSIEGVVRDPGGTGIANATVDVFDAAGTGLSPVRSVATAADGSYSVTALPFGTYRLRASADAAAFMPRWYSGYLTFDTATDLALVDGTHLAAIDVYLTDATDSIEGVVRDPGGTGIANATVEFFDATGDGSSPVSSVVSAADGSYVVSSLPFGTYRLRASADAAVFMPRWYTGYLTFDTATDLALVDGTHLSAIDVYLTDATDSIEGVVRDPGGTGIANATVEFFDATGDGSSPVSSVVSAADGSYVVSSLPFGTYRLRASADAAVFMPRWYTGYLTFDTATDLALVDGTHLSAIDVYLTDATDSIEGVVRDPGGTGIANATVDVFDAAGTGLSPVRSVATAADGSYSVTALPFGTYRLRASADPGLFAPRWYSGYLTFAGATDLSVVDGTHYAGIDVYLEPAAGVALISGVVSDGLTTGPLAGASVELYAADGDGTTPVRTAVTDALGQYAFTGLTPGVYRVKASAAGRIALWYYLALNFADAFDLNLTGGGTASAGFTLYDSANGISGHVYRFDTGAPVAGATVEAFVASPPGLTPIATTVTDTVGAYAFSDLPAGSYRLRFSGGPSPADVEWYSNADSSDSANVIGLGAADHQTSIDAHVGDTLAAWQATPVPVISGTPAVGSTLTAIVGTWLPAPDSLDIQWKKNGLPLAGATGSTFTIPADARGSKILFEVTATKAGYATVTLASDPVSVPAFSAAELAAAMEADGTMLLGVEADGLAAAVGTGSLGSFPRAGGSYVVLSTGDAVDAAAAHEPDYGLSTDLADAPSGAGGQDLTRLTLTLSPPPGAACLAVDFAFGSDEYPQYVGSAYNDVFTFETPSSNITLDGSTIVAPNNRALDSAGQILSINTIVGFAPIAGNGINGWTPGLTARAPLIEEGGSWKAVFSLQDIGDSILDSVVLLDNLRYLNAADCAGGGGATPIDPIVGSVPVIVGTPNACEALTVLPGAWTPAPVSLSYQWTVSGVAVPGETGTSFLVPGTSVGEPVAVVVTGSKPGYVPVSHTSVATSAYILCDLTGPVPTISGDTALGSTLTLDTGGWEPSPVDVAVEWQREGIVIPGETGTSLVLGAADAGAEITASVTGSKPGYSTLTMLSAAVTIGTAPVLSPTPVPVVVGSTMVGETLTASVPPWGPAPVEISYQWLRNGVAVAGETGVSMLLGAADLAATITVAVTGSKVGYESVTRTSLPTVPITAGLLSGPVPTIAGVALVGSTLTVNPGSWTPGPVTLAIRWLRDGVPIADATGTTLLLGSTDAGTSISVSVTGTRSGYATLTRVSTAVDVPGIPVLEPTPVPTVSGLARVGETLTAASGTWGPAPVELSYQWQRDGLAISGETGVSLVLGAADLGAVLAVAVTGAKAGYASVSRTSPPTVAVVAGILSSQAPVITGSAVVGSTLTVTTGTWGPAPVTLAIQWFRDGVAIPGANASSLLLGAADLGAIVTVEVSGSKTAYGSITRAGTGTSPVVAGTLIAPVPTISGTGTVGSTLTVDTGTWGPSPVGLSVQWLRNGGAIPGETGATILLAVIDGGTSITVSVTGSKPGYTTATRQSAAVEVAGIPVLSPTPVPTISGLTAVGGTLSASPGTWGPAPVELTYQWLRDGAAVAGETSASILLGVADLAAALSVTVTGARAGYAPVSQTSAPTAPIGVGTLSAPLPTVSGSADVGSTLTVDTGAWGPTPLTLAIQWLRNGTPLAGQSGSTLLLGLADGGTSISVSVTGGKPGYTTVTRTSVPVVITVPALSPAPVPTISGGVMVGSTLTANSGSWGPAPVELSYQWLRDGVAVAGATGVTFALGAAELGASMSVAVTGARAGYTSATRASAATGPVAAGILTAPAPSVAGNAVVGSTLTVDPGTWGPAAVSLAIQWFRDGAPIAGATGSALLLGAVDLGAVITVEVTGSKTAYGTITRSGSPTAPIDAGTLTAPVPTVTGSASIGSTLTVDAGVWDPAPVTLGLQWLRNGIAIPGETGATLLLGTVDGGTAITVSVTGTKPGYSTVTRVSAPVTVLLLAPTPVPTISGVAAVGQTLTAASGSWGPAPVELAYQWLRDGAVIPGANGVSLTLGAADLATAISVAVTGSKVGFGSVTRTSLPTSLVAAGTLTAPTPSISGSSAVGSTLTILSSPWGPGAVGLQIQWLRDGVPIDGATGLSLILTATELGTVITVEVTGTKPAYNTITRSSAGTSPVGPGTLAAPTPVVSGTAVLGGTLTATAGAWGPAPVALAYQWLRNGVAIPGATATTYTPVVADVGAVVAVTVTGTRTGYVTASRTSTGTGPIAAGTLTAPIPTVSGTVAVGSVLTALPGAWGPAPVTLSYAWRANGALITGATGSTYTVTAANIGAVLTVTVTGSKPGYTTVSRTSAPTIPVPSGCPTTTPVPTISGSVTVGSILTAQPGTWAPAPISLTYQWRRDGAAMTGATGTTYTVRVADIGSRLTVTVTGSKSGCASVARTSAQTDPVPAQAFTAAPVPTISGTLRVGNQLTPNPGSWQPSPVQLSYQWRHDGVNIPGATKAVYLLTGADFDRNMTVVVVGTRTTYATTTRISAPTTAILPGFMTSTPTPWITGTAKVGKVLSVHTGQWEPSPVPVVFTWRRNGVAIPGATGGSAFWDYKVVTADVGKRITCTVTSTKTGYVSVTKLTAATAIVTAK</sequence>
<evidence type="ECO:0000256" key="4">
    <source>
        <dbReference type="SAM" id="MobiDB-lite"/>
    </source>
</evidence>
<dbReference type="Gene3D" id="2.60.40.2700">
    <property type="match status" value="20"/>
</dbReference>
<dbReference type="EMBL" id="SOEZ01000042">
    <property type="protein sequence ID" value="TFB51328.1"/>
    <property type="molecule type" value="Genomic_DNA"/>
</dbReference>
<proteinExistence type="inferred from homology"/>
<dbReference type="SUPFAM" id="SSF49478">
    <property type="entry name" value="Cna protein B-type domain"/>
    <property type="match status" value="2"/>
</dbReference>
<dbReference type="NCBIfam" id="NF038133">
    <property type="entry name" value="choice_anch_L"/>
    <property type="match status" value="1"/>
</dbReference>
<dbReference type="PANTHER" id="PTHR36108:SF13">
    <property type="entry name" value="COLOSSIN-B-RELATED"/>
    <property type="match status" value="1"/>
</dbReference>
<reference evidence="6 7" key="1">
    <citation type="submission" date="2019-03" db="EMBL/GenBank/DDBJ databases">
        <title>Genomics of glacier-inhabiting Cryobacterium strains.</title>
        <authorList>
            <person name="Liu Q."/>
            <person name="Xin Y.-H."/>
        </authorList>
    </citation>
    <scope>NUCLEOTIDE SEQUENCE [LARGE SCALE GENOMIC DNA]</scope>
    <source>
        <strain evidence="6 7">Sr47</strain>
    </source>
</reference>
<dbReference type="InterPro" id="IPR013783">
    <property type="entry name" value="Ig-like_fold"/>
</dbReference>
<dbReference type="Proteomes" id="UP000297866">
    <property type="component" value="Unassembled WGS sequence"/>
</dbReference>
<feature type="region of interest" description="Disordered" evidence="4">
    <location>
        <begin position="1"/>
        <end position="24"/>
    </location>
</feature>
<feature type="transmembrane region" description="Helical" evidence="5">
    <location>
        <begin position="56"/>
        <end position="76"/>
    </location>
</feature>
<dbReference type="PANTHER" id="PTHR36108">
    <property type="entry name" value="COLOSSIN-B-RELATED"/>
    <property type="match status" value="1"/>
</dbReference>
<dbReference type="Gene3D" id="2.60.40.1120">
    <property type="entry name" value="Carboxypeptidase-like, regulatory domain"/>
    <property type="match status" value="1"/>
</dbReference>
<protein>
    <submittedName>
        <fullName evidence="6">Uncharacterized protein</fullName>
    </submittedName>
</protein>
<dbReference type="OrthoDB" id="3771655at2"/>
<gene>
    <name evidence="6" type="ORF">E3O23_08410</name>
</gene>
<dbReference type="Gene3D" id="2.60.40.10">
    <property type="entry name" value="Immunoglobulins"/>
    <property type="match status" value="7"/>
</dbReference>
<dbReference type="SUPFAM" id="SSF49464">
    <property type="entry name" value="Carboxypeptidase regulatory domain-like"/>
    <property type="match status" value="6"/>
</dbReference>
<comment type="caution">
    <text evidence="6">The sequence shown here is derived from an EMBL/GenBank/DDBJ whole genome shotgun (WGS) entry which is preliminary data.</text>
</comment>
<organism evidence="6 7">
    <name type="scientific">Cryobacterium tagatosivorans</name>
    <dbReference type="NCBI Taxonomy" id="1259199"/>
    <lineage>
        <taxon>Bacteria</taxon>
        <taxon>Bacillati</taxon>
        <taxon>Actinomycetota</taxon>
        <taxon>Actinomycetes</taxon>
        <taxon>Micrococcales</taxon>
        <taxon>Microbacteriaceae</taxon>
        <taxon>Cryobacterium</taxon>
    </lineage>
</organism>
<evidence type="ECO:0000256" key="2">
    <source>
        <dbReference type="ARBA" id="ARBA00022525"/>
    </source>
</evidence>
<evidence type="ECO:0000313" key="6">
    <source>
        <dbReference type="EMBL" id="TFB51328.1"/>
    </source>
</evidence>
<evidence type="ECO:0000256" key="5">
    <source>
        <dbReference type="SAM" id="Phobius"/>
    </source>
</evidence>
<comment type="similarity">
    <text evidence="1">Belongs to the serine-aspartate repeat-containing protein (SDr) family.</text>
</comment>
<dbReference type="GO" id="GO:0005975">
    <property type="term" value="P:carbohydrate metabolic process"/>
    <property type="evidence" value="ECO:0007669"/>
    <property type="project" value="UniProtKB-ARBA"/>
</dbReference>
<keyword evidence="5" id="KW-0472">Membrane</keyword>
<dbReference type="InterPro" id="IPR008969">
    <property type="entry name" value="CarboxyPept-like_regulatory"/>
</dbReference>
<evidence type="ECO:0000256" key="1">
    <source>
        <dbReference type="ARBA" id="ARBA00007257"/>
    </source>
</evidence>
<dbReference type="Pfam" id="PF13620">
    <property type="entry name" value="CarboxypepD_reg"/>
    <property type="match status" value="8"/>
</dbReference>
<keyword evidence="7" id="KW-1185">Reference proteome</keyword>
<name>A0A4R8UG45_9MICO</name>
<evidence type="ECO:0000256" key="3">
    <source>
        <dbReference type="ARBA" id="ARBA00022729"/>
    </source>
</evidence>
<evidence type="ECO:0000313" key="7">
    <source>
        <dbReference type="Proteomes" id="UP000297866"/>
    </source>
</evidence>
<keyword evidence="5" id="KW-0812">Transmembrane</keyword>
<keyword evidence="3" id="KW-0732">Signal</keyword>
<keyword evidence="5" id="KW-1133">Transmembrane helix</keyword>
<keyword evidence="2" id="KW-0964">Secreted</keyword>